<dbReference type="CDD" id="cd02248">
    <property type="entry name" value="Peptidase_C1A"/>
    <property type="match status" value="1"/>
</dbReference>
<dbReference type="Gene3D" id="3.90.70.10">
    <property type="entry name" value="Cysteine proteinases"/>
    <property type="match status" value="1"/>
</dbReference>
<dbReference type="PANTHER" id="PTHR12411">
    <property type="entry name" value="CYSTEINE PROTEASE FAMILY C1-RELATED"/>
    <property type="match status" value="1"/>
</dbReference>
<reference evidence="6 7" key="1">
    <citation type="submission" date="2019-07" db="EMBL/GenBank/DDBJ databases">
        <title>Genomics analysis of Aphanomyces spp. identifies a new class of oomycete effector associated with host adaptation.</title>
        <authorList>
            <person name="Gaulin E."/>
        </authorList>
    </citation>
    <scope>NUCLEOTIDE SEQUENCE [LARGE SCALE GENOMIC DNA]</scope>
    <source>
        <strain evidence="6 7">ATCC 201684</strain>
    </source>
</reference>
<sequence>MRFLVPVAVLSLFQTAFARVPTVDEFDAALVEHHKSLGMEFSPSPRQSKAIRQQALEKSAAVIDEHNANPKRTYSMKWNEMSDFTEDEYLALLNTKPDEVLIPHHRWRQEDVRSLADVPKSIDWSTKDGGKYTTPVKNQGTCGSCWAFTGAALIETMVAIQSNTQAIPLSVEQILSCTGSLQHIQSQYPNRMVSSAKGCDGGMTFLAFEYLARNDPHGLTCNAEMPYRMKLTTDAYDASRCSAINVSAAWDSSTSKYLSIQNDEAAIISALQNGPVSVAIDASSAGFRHYGSGIYDATDCKSDGSTVDHAVNVEGYGETDDGQAYWIIRNSWGSMWGERGYMRMARGTIKSASGPCNLFLYAAQPLGLKNVPQAGCASTATPVTAADSSLPATAVWPRNLEQGSLIYGVSMAIALLGIALHFYGEHRLQVNFPKQTYVESFMRNQLPTQSQVLMHVAQRKAKETVNSV</sequence>
<feature type="transmembrane region" description="Helical" evidence="3">
    <location>
        <begin position="405"/>
        <end position="424"/>
    </location>
</feature>
<protein>
    <recommendedName>
        <fullName evidence="5">Peptidase C1A papain C-terminal domain-containing protein</fullName>
    </recommendedName>
</protein>
<feature type="signal peptide" evidence="4">
    <location>
        <begin position="1"/>
        <end position="18"/>
    </location>
</feature>
<evidence type="ECO:0000256" key="4">
    <source>
        <dbReference type="SAM" id="SignalP"/>
    </source>
</evidence>
<dbReference type="InterPro" id="IPR013128">
    <property type="entry name" value="Peptidase_C1A"/>
</dbReference>
<evidence type="ECO:0000256" key="1">
    <source>
        <dbReference type="ARBA" id="ARBA00008455"/>
    </source>
</evidence>
<evidence type="ECO:0000256" key="2">
    <source>
        <dbReference type="ARBA" id="ARBA00023145"/>
    </source>
</evidence>
<dbReference type="InterPro" id="IPR000169">
    <property type="entry name" value="Pept_cys_AS"/>
</dbReference>
<proteinExistence type="inferred from homology"/>
<dbReference type="InterPro" id="IPR000668">
    <property type="entry name" value="Peptidase_C1A_C"/>
</dbReference>
<dbReference type="GO" id="GO:0008234">
    <property type="term" value="F:cysteine-type peptidase activity"/>
    <property type="evidence" value="ECO:0007669"/>
    <property type="project" value="InterPro"/>
</dbReference>
<dbReference type="InterPro" id="IPR039417">
    <property type="entry name" value="Peptidase_C1A_papain-like"/>
</dbReference>
<dbReference type="VEuPathDB" id="FungiDB:AeMF1_010368"/>
<dbReference type="GO" id="GO:0006508">
    <property type="term" value="P:proteolysis"/>
    <property type="evidence" value="ECO:0007669"/>
    <property type="project" value="InterPro"/>
</dbReference>
<comment type="caution">
    <text evidence="6">The sequence shown here is derived from an EMBL/GenBank/DDBJ whole genome shotgun (WGS) entry which is preliminary data.</text>
</comment>
<feature type="domain" description="Peptidase C1A papain C-terminal" evidence="5">
    <location>
        <begin position="118"/>
        <end position="366"/>
    </location>
</feature>
<keyword evidence="3" id="KW-1133">Transmembrane helix</keyword>
<gene>
    <name evidence="6" type="ORF">Ae201684_011870</name>
</gene>
<keyword evidence="3" id="KW-0812">Transmembrane</keyword>
<evidence type="ECO:0000256" key="3">
    <source>
        <dbReference type="SAM" id="Phobius"/>
    </source>
</evidence>
<keyword evidence="3" id="KW-0472">Membrane</keyword>
<dbReference type="InterPro" id="IPR038765">
    <property type="entry name" value="Papain-like_cys_pep_sf"/>
</dbReference>
<dbReference type="PRINTS" id="PR00705">
    <property type="entry name" value="PAPAIN"/>
</dbReference>
<dbReference type="Proteomes" id="UP000481153">
    <property type="component" value="Unassembled WGS sequence"/>
</dbReference>
<organism evidence="6 7">
    <name type="scientific">Aphanomyces euteiches</name>
    <dbReference type="NCBI Taxonomy" id="100861"/>
    <lineage>
        <taxon>Eukaryota</taxon>
        <taxon>Sar</taxon>
        <taxon>Stramenopiles</taxon>
        <taxon>Oomycota</taxon>
        <taxon>Saprolegniomycetes</taxon>
        <taxon>Saprolegniales</taxon>
        <taxon>Verrucalvaceae</taxon>
        <taxon>Aphanomyces</taxon>
    </lineage>
</organism>
<dbReference type="AlphaFoldDB" id="A0A6G0WTJ7"/>
<comment type="similarity">
    <text evidence="1">Belongs to the peptidase C1 family.</text>
</comment>
<evidence type="ECO:0000313" key="6">
    <source>
        <dbReference type="EMBL" id="KAF0730761.1"/>
    </source>
</evidence>
<dbReference type="PROSITE" id="PS00640">
    <property type="entry name" value="THIOL_PROTEASE_ASN"/>
    <property type="match status" value="1"/>
</dbReference>
<dbReference type="InterPro" id="IPR025661">
    <property type="entry name" value="Pept_asp_AS"/>
</dbReference>
<keyword evidence="2" id="KW-0865">Zymogen</keyword>
<evidence type="ECO:0000259" key="5">
    <source>
        <dbReference type="SMART" id="SM00645"/>
    </source>
</evidence>
<dbReference type="PROSITE" id="PS00139">
    <property type="entry name" value="THIOL_PROTEASE_CYS"/>
    <property type="match status" value="1"/>
</dbReference>
<keyword evidence="7" id="KW-1185">Reference proteome</keyword>
<dbReference type="SUPFAM" id="SSF54001">
    <property type="entry name" value="Cysteine proteinases"/>
    <property type="match status" value="1"/>
</dbReference>
<name>A0A6G0WTJ7_9STRA</name>
<evidence type="ECO:0000313" key="7">
    <source>
        <dbReference type="Proteomes" id="UP000481153"/>
    </source>
</evidence>
<keyword evidence="4" id="KW-0732">Signal</keyword>
<accession>A0A6G0WTJ7</accession>
<dbReference type="EMBL" id="VJMJ01000151">
    <property type="protein sequence ID" value="KAF0730761.1"/>
    <property type="molecule type" value="Genomic_DNA"/>
</dbReference>
<feature type="chain" id="PRO_5026210605" description="Peptidase C1A papain C-terminal domain-containing protein" evidence="4">
    <location>
        <begin position="19"/>
        <end position="468"/>
    </location>
</feature>
<dbReference type="SMART" id="SM00645">
    <property type="entry name" value="Pept_C1"/>
    <property type="match status" value="1"/>
</dbReference>
<dbReference type="Pfam" id="PF00112">
    <property type="entry name" value="Peptidase_C1"/>
    <property type="match status" value="1"/>
</dbReference>